<keyword evidence="7" id="KW-0508">mRNA splicing</keyword>
<dbReference type="STRING" id="698492.A0A0E9NAP5"/>
<evidence type="ECO:0000256" key="4">
    <source>
        <dbReference type="ARBA" id="ARBA00022728"/>
    </source>
</evidence>
<evidence type="ECO:0000256" key="5">
    <source>
        <dbReference type="ARBA" id="ARBA00022737"/>
    </source>
</evidence>
<protein>
    <recommendedName>
        <fullName evidence="12">RRM domain-containing protein</fullName>
    </recommendedName>
</protein>
<evidence type="ECO:0000256" key="11">
    <source>
        <dbReference type="SAM" id="MobiDB-lite"/>
    </source>
</evidence>
<evidence type="ECO:0000256" key="6">
    <source>
        <dbReference type="ARBA" id="ARBA00022884"/>
    </source>
</evidence>
<keyword evidence="3" id="KW-0507">mRNA processing</keyword>
<feature type="region of interest" description="Disordered" evidence="11">
    <location>
        <begin position="108"/>
        <end position="176"/>
    </location>
</feature>
<dbReference type="FunFam" id="3.30.70.330:FF:000039">
    <property type="entry name" value="U1 small nuclear ribonucleoprotein A"/>
    <property type="match status" value="1"/>
</dbReference>
<organism evidence="13 14">
    <name type="scientific">Saitoella complicata (strain BCRC 22490 / CBS 7301 / JCM 7358 / NBRC 10748 / NRRL Y-17804)</name>
    <dbReference type="NCBI Taxonomy" id="698492"/>
    <lineage>
        <taxon>Eukaryota</taxon>
        <taxon>Fungi</taxon>
        <taxon>Dikarya</taxon>
        <taxon>Ascomycota</taxon>
        <taxon>Taphrinomycotina</taxon>
        <taxon>Taphrinomycotina incertae sedis</taxon>
        <taxon>Saitoella</taxon>
    </lineage>
</organism>
<feature type="domain" description="RRM" evidence="12">
    <location>
        <begin position="27"/>
        <end position="106"/>
    </location>
</feature>
<dbReference type="CDD" id="cd12246">
    <property type="entry name" value="RRM1_U1A_like"/>
    <property type="match status" value="1"/>
</dbReference>
<dbReference type="EMBL" id="BACD03000006">
    <property type="protein sequence ID" value="GAO46868.1"/>
    <property type="molecule type" value="Genomic_DNA"/>
</dbReference>
<proteinExistence type="inferred from homology"/>
<dbReference type="PANTHER" id="PTHR10501">
    <property type="entry name" value="U1 SMALL NUCLEAR RIBONUCLEOPROTEIN A/U2 SMALL NUCLEAR RIBONUCLEOPROTEIN B"/>
    <property type="match status" value="1"/>
</dbReference>
<accession>A0A0E9NAP5</accession>
<dbReference type="InterPro" id="IPR000504">
    <property type="entry name" value="RRM_dom"/>
</dbReference>
<dbReference type="PROSITE" id="PS50102">
    <property type="entry name" value="RRM"/>
    <property type="match status" value="2"/>
</dbReference>
<evidence type="ECO:0000256" key="7">
    <source>
        <dbReference type="ARBA" id="ARBA00023187"/>
    </source>
</evidence>
<dbReference type="Proteomes" id="UP000033140">
    <property type="component" value="Unassembled WGS sequence"/>
</dbReference>
<dbReference type="InterPro" id="IPR035979">
    <property type="entry name" value="RBD_domain_sf"/>
</dbReference>
<evidence type="ECO:0000256" key="9">
    <source>
        <dbReference type="ARBA" id="ARBA00023274"/>
    </source>
</evidence>
<reference evidence="13 14" key="1">
    <citation type="journal article" date="2011" name="J. Gen. Appl. Microbiol.">
        <title>Draft genome sequencing of the enigmatic yeast Saitoella complicata.</title>
        <authorList>
            <person name="Nishida H."/>
            <person name="Hamamoto M."/>
            <person name="Sugiyama J."/>
        </authorList>
    </citation>
    <scope>NUCLEOTIDE SEQUENCE [LARGE SCALE GENOMIC DNA]</scope>
    <source>
        <strain evidence="13 14">NRRL Y-17804</strain>
    </source>
</reference>
<dbReference type="GO" id="GO:0005681">
    <property type="term" value="C:spliceosomal complex"/>
    <property type="evidence" value="ECO:0007669"/>
    <property type="project" value="UniProtKB-KW"/>
</dbReference>
<dbReference type="OMA" id="VRMIPTK"/>
<dbReference type="FunFam" id="3.30.70.330:FF:000029">
    <property type="entry name" value="U2 small nuclear ribonucleoprotein B"/>
    <property type="match status" value="1"/>
</dbReference>
<keyword evidence="8" id="KW-0539">Nucleus</keyword>
<evidence type="ECO:0000313" key="13">
    <source>
        <dbReference type="EMBL" id="GAO46868.1"/>
    </source>
</evidence>
<dbReference type="InterPro" id="IPR012677">
    <property type="entry name" value="Nucleotide-bd_a/b_plait_sf"/>
</dbReference>
<reference evidence="13 14" key="2">
    <citation type="journal article" date="2014" name="J. Gen. Appl. Microbiol.">
        <title>The early diverging ascomycetous budding yeast Saitoella complicata has three histone deacetylases belonging to the Clr6, Hos2, and Rpd3 lineages.</title>
        <authorList>
            <person name="Nishida H."/>
            <person name="Matsumoto T."/>
            <person name="Kondo S."/>
            <person name="Hamamoto M."/>
            <person name="Yoshikawa H."/>
        </authorList>
    </citation>
    <scope>NUCLEOTIDE SEQUENCE [LARGE SCALE GENOMIC DNA]</scope>
    <source>
        <strain evidence="13 14">NRRL Y-17804</strain>
    </source>
</reference>
<dbReference type="CDD" id="cd12247">
    <property type="entry name" value="RRM2_U1A_like"/>
    <property type="match status" value="1"/>
</dbReference>
<feature type="domain" description="RRM" evidence="12">
    <location>
        <begin position="179"/>
        <end position="262"/>
    </location>
</feature>
<sequence length="272" mass="29965">MSDESTQVAQVSTEAAPVVADEMPPSCTVYVRNLSEDVKIDVLKTSLDTIFSTYGTILSVVAHKNIRMRGQAFVVFDSIDAAQSAIEDVQGFPLFDKPMVLQFAKKKSDATIKREAGEDSEEFQSHKKARLEAKERRNAEDEAKRKAAPPTAPKPKAQNAPRTKPTPSTIPDTTLPPHRILFLQNLPPSDETTNRLEVLTALFGRFPGFKEVRMVPGRKGLAFVEYETDGQAAVAKEGNNGVVLEDKEVVSQKHLVLSVKQGASYVRSKKNK</sequence>
<feature type="compositionally biased region" description="Basic and acidic residues" evidence="11">
    <location>
        <begin position="108"/>
        <end position="117"/>
    </location>
</feature>
<evidence type="ECO:0000256" key="1">
    <source>
        <dbReference type="ARBA" id="ARBA00004123"/>
    </source>
</evidence>
<evidence type="ECO:0000256" key="8">
    <source>
        <dbReference type="ARBA" id="ARBA00023242"/>
    </source>
</evidence>
<evidence type="ECO:0000256" key="10">
    <source>
        <dbReference type="PROSITE-ProRule" id="PRU00176"/>
    </source>
</evidence>
<name>A0A0E9NAP5_SAICN</name>
<dbReference type="GO" id="GO:0030532">
    <property type="term" value="C:small nuclear ribonucleoprotein complex"/>
    <property type="evidence" value="ECO:0007669"/>
    <property type="project" value="UniProtKB-ARBA"/>
</dbReference>
<keyword evidence="14" id="KW-1185">Reference proteome</keyword>
<dbReference type="SMART" id="SM00360">
    <property type="entry name" value="RRM"/>
    <property type="match status" value="2"/>
</dbReference>
<feature type="compositionally biased region" description="Basic and acidic residues" evidence="11">
    <location>
        <begin position="130"/>
        <end position="145"/>
    </location>
</feature>
<gene>
    <name evidence="13" type="ORF">G7K_1086-t1</name>
</gene>
<comment type="similarity">
    <text evidence="2">Belongs to the RRM U1 A/B'' family.</text>
</comment>
<evidence type="ECO:0000256" key="3">
    <source>
        <dbReference type="ARBA" id="ARBA00022664"/>
    </source>
</evidence>
<keyword evidence="5" id="KW-0677">Repeat</keyword>
<comment type="subcellular location">
    <subcellularLocation>
        <location evidence="1">Nucleus</location>
    </subcellularLocation>
</comment>
<dbReference type="SUPFAM" id="SSF54928">
    <property type="entry name" value="RNA-binding domain, RBD"/>
    <property type="match status" value="1"/>
</dbReference>
<dbReference type="GO" id="GO:0003723">
    <property type="term" value="F:RNA binding"/>
    <property type="evidence" value="ECO:0007669"/>
    <property type="project" value="UniProtKB-UniRule"/>
</dbReference>
<dbReference type="Gene3D" id="3.30.70.330">
    <property type="match status" value="2"/>
</dbReference>
<evidence type="ECO:0000259" key="12">
    <source>
        <dbReference type="PROSITE" id="PS50102"/>
    </source>
</evidence>
<comment type="caution">
    <text evidence="13">The sequence shown here is derived from an EMBL/GenBank/DDBJ whole genome shotgun (WGS) entry which is preliminary data.</text>
</comment>
<dbReference type="GO" id="GO:0008380">
    <property type="term" value="P:RNA splicing"/>
    <property type="evidence" value="ECO:0007669"/>
    <property type="project" value="UniProtKB-KW"/>
</dbReference>
<evidence type="ECO:0000313" key="14">
    <source>
        <dbReference type="Proteomes" id="UP000033140"/>
    </source>
</evidence>
<dbReference type="AlphaFoldDB" id="A0A0E9NAP5"/>
<keyword evidence="9" id="KW-0687">Ribonucleoprotein</keyword>
<dbReference type="GO" id="GO:0006397">
    <property type="term" value="P:mRNA processing"/>
    <property type="evidence" value="ECO:0007669"/>
    <property type="project" value="UniProtKB-KW"/>
</dbReference>
<reference evidence="13 14" key="3">
    <citation type="journal article" date="2015" name="Genome Announc.">
        <title>Draft Genome Sequence of the Archiascomycetous Yeast Saitoella complicata.</title>
        <authorList>
            <person name="Yamauchi K."/>
            <person name="Kondo S."/>
            <person name="Hamamoto M."/>
            <person name="Takahashi Y."/>
            <person name="Ogura Y."/>
            <person name="Hayashi T."/>
            <person name="Nishida H."/>
        </authorList>
    </citation>
    <scope>NUCLEOTIDE SEQUENCE [LARGE SCALE GENOMIC DNA]</scope>
    <source>
        <strain evidence="13 14">NRRL Y-17804</strain>
    </source>
</reference>
<keyword evidence="6 10" id="KW-0694">RNA-binding</keyword>
<keyword evidence="4" id="KW-0747">Spliceosome</keyword>
<evidence type="ECO:0000256" key="2">
    <source>
        <dbReference type="ARBA" id="ARBA00007243"/>
    </source>
</evidence>
<dbReference type="Pfam" id="PF00076">
    <property type="entry name" value="RRM_1"/>
    <property type="match status" value="2"/>
</dbReference>